<evidence type="ECO:0000256" key="4">
    <source>
        <dbReference type="ARBA" id="ARBA00022827"/>
    </source>
</evidence>
<evidence type="ECO:0000259" key="8">
    <source>
        <dbReference type="PROSITE" id="PS51387"/>
    </source>
</evidence>
<protein>
    <recommendedName>
        <fullName evidence="8">FAD-binding PCMH-type domain-containing protein</fullName>
    </recommendedName>
</protein>
<dbReference type="Proteomes" id="UP001054902">
    <property type="component" value="Unassembled WGS sequence"/>
</dbReference>
<feature type="region of interest" description="Disordered" evidence="6">
    <location>
        <begin position="625"/>
        <end position="724"/>
    </location>
</feature>
<keyword evidence="3" id="KW-0285">Flavoprotein</keyword>
<dbReference type="Pfam" id="PF01565">
    <property type="entry name" value="FAD_binding_4"/>
    <property type="match status" value="1"/>
</dbReference>
<accession>A0AAD3DC71</accession>
<feature type="transmembrane region" description="Helical" evidence="7">
    <location>
        <begin position="273"/>
        <end position="292"/>
    </location>
</feature>
<dbReference type="InterPro" id="IPR050416">
    <property type="entry name" value="FAD-linked_Oxidoreductase"/>
</dbReference>
<dbReference type="InterPro" id="IPR016166">
    <property type="entry name" value="FAD-bd_PCMH"/>
</dbReference>
<dbReference type="Gene3D" id="3.40.462.20">
    <property type="match status" value="1"/>
</dbReference>
<comment type="cofactor">
    <cofactor evidence="1">
        <name>FAD</name>
        <dbReference type="ChEBI" id="CHEBI:57692"/>
    </cofactor>
</comment>
<dbReference type="AlphaFoldDB" id="A0AAD3DC71"/>
<feature type="compositionally biased region" description="Polar residues" evidence="6">
    <location>
        <begin position="1"/>
        <end position="24"/>
    </location>
</feature>
<dbReference type="PROSITE" id="PS51387">
    <property type="entry name" value="FAD_PCMH"/>
    <property type="match status" value="1"/>
</dbReference>
<feature type="compositionally biased region" description="Basic and acidic residues" evidence="6">
    <location>
        <begin position="642"/>
        <end position="653"/>
    </location>
</feature>
<keyword evidence="7" id="KW-1133">Transmembrane helix</keyword>
<evidence type="ECO:0000313" key="10">
    <source>
        <dbReference type="Proteomes" id="UP001054902"/>
    </source>
</evidence>
<comment type="caution">
    <text evidence="9">The sequence shown here is derived from an EMBL/GenBank/DDBJ whole genome shotgun (WGS) entry which is preliminary data.</text>
</comment>
<keyword evidence="7" id="KW-0812">Transmembrane</keyword>
<evidence type="ECO:0000256" key="3">
    <source>
        <dbReference type="ARBA" id="ARBA00022630"/>
    </source>
</evidence>
<dbReference type="GO" id="GO:0016491">
    <property type="term" value="F:oxidoreductase activity"/>
    <property type="evidence" value="ECO:0007669"/>
    <property type="project" value="UniProtKB-KW"/>
</dbReference>
<comment type="similarity">
    <text evidence="2">Belongs to the oxygen-dependent FAD-linked oxidoreductase family.</text>
</comment>
<feature type="compositionally biased region" description="Acidic residues" evidence="6">
    <location>
        <begin position="681"/>
        <end position="692"/>
    </location>
</feature>
<evidence type="ECO:0000313" key="9">
    <source>
        <dbReference type="EMBL" id="GFH60606.1"/>
    </source>
</evidence>
<organism evidence="9 10">
    <name type="scientific">Chaetoceros tenuissimus</name>
    <dbReference type="NCBI Taxonomy" id="426638"/>
    <lineage>
        <taxon>Eukaryota</taxon>
        <taxon>Sar</taxon>
        <taxon>Stramenopiles</taxon>
        <taxon>Ochrophyta</taxon>
        <taxon>Bacillariophyta</taxon>
        <taxon>Coscinodiscophyceae</taxon>
        <taxon>Chaetocerotophycidae</taxon>
        <taxon>Chaetocerotales</taxon>
        <taxon>Chaetocerotaceae</taxon>
        <taxon>Chaetoceros</taxon>
    </lineage>
</organism>
<dbReference type="EMBL" id="BLLK01000069">
    <property type="protein sequence ID" value="GFH60606.1"/>
    <property type="molecule type" value="Genomic_DNA"/>
</dbReference>
<dbReference type="SUPFAM" id="SSF56176">
    <property type="entry name" value="FAD-binding/transporter-associated domain-like"/>
    <property type="match status" value="1"/>
</dbReference>
<dbReference type="InterPro" id="IPR006094">
    <property type="entry name" value="Oxid_FAD_bind_N"/>
</dbReference>
<dbReference type="PANTHER" id="PTHR42973:SF39">
    <property type="entry name" value="FAD-BINDING PCMH-TYPE DOMAIN-CONTAINING PROTEIN"/>
    <property type="match status" value="1"/>
</dbReference>
<proteinExistence type="inferred from homology"/>
<dbReference type="GO" id="GO:0071949">
    <property type="term" value="F:FAD binding"/>
    <property type="evidence" value="ECO:0007669"/>
    <property type="project" value="InterPro"/>
</dbReference>
<evidence type="ECO:0000256" key="5">
    <source>
        <dbReference type="ARBA" id="ARBA00023002"/>
    </source>
</evidence>
<evidence type="ECO:0000256" key="7">
    <source>
        <dbReference type="SAM" id="Phobius"/>
    </source>
</evidence>
<evidence type="ECO:0000256" key="1">
    <source>
        <dbReference type="ARBA" id="ARBA00001974"/>
    </source>
</evidence>
<dbReference type="Gene3D" id="3.30.465.10">
    <property type="match status" value="1"/>
</dbReference>
<keyword evidence="5" id="KW-0560">Oxidoreductase</keyword>
<feature type="compositionally biased region" description="Polar residues" evidence="6">
    <location>
        <begin position="32"/>
        <end position="43"/>
    </location>
</feature>
<dbReference type="InterPro" id="IPR036318">
    <property type="entry name" value="FAD-bd_PCMH-like_sf"/>
</dbReference>
<gene>
    <name evidence="9" type="ORF">CTEN210_17082</name>
</gene>
<dbReference type="InterPro" id="IPR016169">
    <property type="entry name" value="FAD-bd_PCMH_sub2"/>
</dbReference>
<feature type="compositionally biased region" description="Acidic residues" evidence="6">
    <location>
        <begin position="761"/>
        <end position="776"/>
    </location>
</feature>
<feature type="domain" description="FAD-binding PCMH-type" evidence="8">
    <location>
        <begin position="111"/>
        <end position="297"/>
    </location>
</feature>
<name>A0AAD3DC71_9STRA</name>
<feature type="region of interest" description="Disordered" evidence="6">
    <location>
        <begin position="748"/>
        <end position="776"/>
    </location>
</feature>
<reference evidence="9 10" key="1">
    <citation type="journal article" date="2021" name="Sci. Rep.">
        <title>The genome of the diatom Chaetoceros tenuissimus carries an ancient integrated fragment of an extant virus.</title>
        <authorList>
            <person name="Hongo Y."/>
            <person name="Kimura K."/>
            <person name="Takaki Y."/>
            <person name="Yoshida Y."/>
            <person name="Baba S."/>
            <person name="Kobayashi G."/>
            <person name="Nagasaki K."/>
            <person name="Hano T."/>
            <person name="Tomaru Y."/>
        </authorList>
    </citation>
    <scope>NUCLEOTIDE SEQUENCE [LARGE SCALE GENOMIC DNA]</scope>
    <source>
        <strain evidence="9 10">NIES-3715</strain>
    </source>
</reference>
<keyword evidence="4" id="KW-0274">FAD</keyword>
<feature type="region of interest" description="Disordered" evidence="6">
    <location>
        <begin position="1"/>
        <end position="67"/>
    </location>
</feature>
<dbReference type="PANTHER" id="PTHR42973">
    <property type="entry name" value="BINDING OXIDOREDUCTASE, PUTATIVE (AFU_ORTHOLOGUE AFUA_1G17690)-RELATED"/>
    <property type="match status" value="1"/>
</dbReference>
<evidence type="ECO:0000256" key="2">
    <source>
        <dbReference type="ARBA" id="ARBA00005466"/>
    </source>
</evidence>
<keyword evidence="10" id="KW-1185">Reference proteome</keyword>
<sequence>MNRKNLNIKTGVSVASPTSYSQPSRSHRHTKSLTAQSEANSSHQFHKRNTSVPVQAPSHKPPSTLHDFQGDIKAQSIFRDCIKKRNEKIRILFPGMDRFEMQRNDVWNHDIICNPSLIVQPRSVREVCDSLKGYSAAVHKCLTANKKAGARFAFAIPRLCVAGGRNSMNCMKEGAVVIDLSKMRSVKFNSENETVDIQGGARVVDVDVVLGEVGYMTPLPTSQHIGIVGSLLGGGLGYGSRKYGMTCDNVLAANIILADGRQKKCTREKDKELLWSICGGGGGIGIVVSLTLQCYPLRHAALLTFDMPTPDIQEKRNALRYWANWMNGDVDNEQLPSEMHLDSKQAAPCEVFSQILIPSSLKPLSFLGTSIDTNIINQTDGFIELYSNAEKKAKKKGFFKMFAGGSGSSVSEQSMHDWQEIPGLSELQSNKFSVSRKNVKFEMVRYADQLSSFSNDIYAPGNIFYSIKFCKTLTNQIIEVLLYASTGELSPKNESKIVVMSMGGNIKTNEQAKKKTAFSSRDMGYMIYIEGKWDAVSSHKLDLEKKTVKKWVHWINNKLHLCDGVRSSAYPESTLDMISKSGRSKPPRGWYIFSEHNGRKLKIIKHTRDPKNIFSFASRISWSRSASGPVDVDNDESTISTDIREADSVREGEIQPTDCLTPQKHVTNDERIEAALSADSGDAEDEEEEIEEFGSSNDEFDAIQPSATELTDPNAAYYEEDDDENDLIRILSLDNDDDDDLKEWSLAPVPLERSDFHSGNNEDDNSDFDEESIFTH</sequence>
<evidence type="ECO:0000256" key="6">
    <source>
        <dbReference type="SAM" id="MobiDB-lite"/>
    </source>
</evidence>
<keyword evidence="7" id="KW-0472">Membrane</keyword>